<dbReference type="SUPFAM" id="SSF49503">
    <property type="entry name" value="Cupredoxins"/>
    <property type="match status" value="2"/>
</dbReference>
<dbReference type="InterPro" id="IPR017533">
    <property type="entry name" value="Halocyanin"/>
</dbReference>
<dbReference type="GO" id="GO:0016020">
    <property type="term" value="C:membrane"/>
    <property type="evidence" value="ECO:0007669"/>
    <property type="project" value="UniProtKB-SubCell"/>
</dbReference>
<name>A0A8U0I1E1_9EURY</name>
<keyword evidence="7 9" id="KW-0186">Copper</keyword>
<dbReference type="GeneID" id="72187274"/>
<keyword evidence="14" id="KW-1185">Reference proteome</keyword>
<dbReference type="InterPro" id="IPR006311">
    <property type="entry name" value="TAT_signal"/>
</dbReference>
<dbReference type="Gene3D" id="2.60.40.420">
    <property type="entry name" value="Cupredoxins - blue copper proteins"/>
    <property type="match status" value="2"/>
</dbReference>
<reference evidence="13 14" key="1">
    <citation type="submission" date="2022-04" db="EMBL/GenBank/DDBJ databases">
        <title>Diverse halophilic archaea isolated from saline environments.</title>
        <authorList>
            <person name="Cui H.-L."/>
        </authorList>
    </citation>
    <scope>NUCLEOTIDE SEQUENCE [LARGE SCALE GENOMIC DNA]</scope>
    <source>
        <strain evidence="13 14">XZYJT49</strain>
        <plasmid evidence="13 14">unnamed1</plasmid>
    </source>
</reference>
<keyword evidence="5" id="KW-0574">Periplasm</keyword>
<evidence type="ECO:0000259" key="12">
    <source>
        <dbReference type="Pfam" id="PF00127"/>
    </source>
</evidence>
<evidence type="ECO:0000256" key="8">
    <source>
        <dbReference type="ARBA" id="ARBA00023136"/>
    </source>
</evidence>
<keyword evidence="4 9" id="KW-0479">Metal-binding</keyword>
<dbReference type="PANTHER" id="PTHR34192:SF10">
    <property type="entry name" value="PLASTOCYANIN MAJOR ISOFORM, CHLOROPLASTIC-RELATED"/>
    <property type="match status" value="1"/>
</dbReference>
<evidence type="ECO:0000256" key="5">
    <source>
        <dbReference type="ARBA" id="ARBA00022764"/>
    </source>
</evidence>
<evidence type="ECO:0000256" key="2">
    <source>
        <dbReference type="ARBA" id="ARBA00004418"/>
    </source>
</evidence>
<dbReference type="CDD" id="cd04220">
    <property type="entry name" value="Halocyanin"/>
    <property type="match status" value="2"/>
</dbReference>
<keyword evidence="11" id="KW-1133">Transmembrane helix</keyword>
<dbReference type="PRINTS" id="PR00155">
    <property type="entry name" value="AMICYANIN"/>
</dbReference>
<accession>A0A8U0I1E1</accession>
<evidence type="ECO:0000256" key="7">
    <source>
        <dbReference type="ARBA" id="ARBA00023008"/>
    </source>
</evidence>
<evidence type="ECO:0000256" key="9">
    <source>
        <dbReference type="PIRSR" id="PIRSR602386-1"/>
    </source>
</evidence>
<comment type="cofactor">
    <cofactor evidence="9">
        <name>Cu cation</name>
        <dbReference type="ChEBI" id="CHEBI:23378"/>
    </cofactor>
    <text evidence="9">Binds 1 copper ion per subunit.</text>
</comment>
<gene>
    <name evidence="13" type="ORF">M0R89_18705</name>
</gene>
<evidence type="ECO:0000313" key="14">
    <source>
        <dbReference type="Proteomes" id="UP000830729"/>
    </source>
</evidence>
<evidence type="ECO:0000256" key="11">
    <source>
        <dbReference type="SAM" id="Phobius"/>
    </source>
</evidence>
<dbReference type="Proteomes" id="UP000830729">
    <property type="component" value="Plasmid unnamed1"/>
</dbReference>
<dbReference type="GO" id="GO:0042597">
    <property type="term" value="C:periplasmic space"/>
    <property type="evidence" value="ECO:0007669"/>
    <property type="project" value="UniProtKB-SubCell"/>
</dbReference>
<feature type="transmembrane region" description="Helical" evidence="11">
    <location>
        <begin position="328"/>
        <end position="346"/>
    </location>
</feature>
<keyword evidence="11" id="KW-0812">Transmembrane</keyword>
<dbReference type="AlphaFoldDB" id="A0A8U0I1E1"/>
<feature type="region of interest" description="Disordered" evidence="10">
    <location>
        <begin position="160"/>
        <end position="185"/>
    </location>
</feature>
<evidence type="ECO:0000256" key="1">
    <source>
        <dbReference type="ARBA" id="ARBA00004370"/>
    </source>
</evidence>
<dbReference type="PANTHER" id="PTHR34192">
    <property type="entry name" value="PLASTOCYANIN MAJOR ISOFORM, CHLOROPLASTIC-RELATED"/>
    <property type="match status" value="1"/>
</dbReference>
<dbReference type="InterPro" id="IPR008972">
    <property type="entry name" value="Cupredoxin"/>
</dbReference>
<proteinExistence type="predicted"/>
<feature type="compositionally biased region" description="Low complexity" evidence="10">
    <location>
        <begin position="160"/>
        <end position="173"/>
    </location>
</feature>
<feature type="compositionally biased region" description="Gly residues" evidence="10">
    <location>
        <begin position="174"/>
        <end position="185"/>
    </location>
</feature>
<geneLocation type="plasmid" evidence="13 14">
    <name>unnamed1</name>
</geneLocation>
<evidence type="ECO:0000256" key="6">
    <source>
        <dbReference type="ARBA" id="ARBA00022982"/>
    </source>
</evidence>
<keyword evidence="3" id="KW-0813">Transport</keyword>
<dbReference type="RefSeq" id="WP_248652597.1">
    <property type="nucleotide sequence ID" value="NZ_CP096660.1"/>
</dbReference>
<evidence type="ECO:0000256" key="10">
    <source>
        <dbReference type="SAM" id="MobiDB-lite"/>
    </source>
</evidence>
<feature type="binding site" evidence="9">
    <location>
        <position position="286"/>
    </location>
    <ligand>
        <name>Cu cation</name>
        <dbReference type="ChEBI" id="CHEBI:23378"/>
    </ligand>
</feature>
<protein>
    <submittedName>
        <fullName evidence="13">Halocyanin domain-containing protein</fullName>
    </submittedName>
</protein>
<comment type="subcellular location">
    <subcellularLocation>
        <location evidence="1">Membrane</location>
    </subcellularLocation>
    <subcellularLocation>
        <location evidence="2">Periplasm</location>
    </subcellularLocation>
</comment>
<feature type="domain" description="Blue (type 1) copper" evidence="12">
    <location>
        <begin position="70"/>
        <end position="154"/>
    </location>
</feature>
<feature type="binding site" evidence="9">
    <location>
        <position position="248"/>
    </location>
    <ligand>
        <name>Cu cation</name>
        <dbReference type="ChEBI" id="CHEBI:23378"/>
    </ligand>
</feature>
<feature type="domain" description="Blue (type 1) copper" evidence="12">
    <location>
        <begin position="212"/>
        <end position="297"/>
    </location>
</feature>
<dbReference type="NCBIfam" id="TIGR03102">
    <property type="entry name" value="halo_cynanin"/>
    <property type="match status" value="2"/>
</dbReference>
<dbReference type="Pfam" id="PF00127">
    <property type="entry name" value="Copper-bind"/>
    <property type="match status" value="2"/>
</dbReference>
<keyword evidence="8 11" id="KW-0472">Membrane</keyword>
<dbReference type="InterPro" id="IPR000923">
    <property type="entry name" value="BlueCu_1"/>
</dbReference>
<dbReference type="GO" id="GO:0005507">
    <property type="term" value="F:copper ion binding"/>
    <property type="evidence" value="ECO:0007669"/>
    <property type="project" value="InterPro"/>
</dbReference>
<dbReference type="GO" id="GO:0009055">
    <property type="term" value="F:electron transfer activity"/>
    <property type="evidence" value="ECO:0007669"/>
    <property type="project" value="InterPro"/>
</dbReference>
<evidence type="ECO:0000256" key="4">
    <source>
        <dbReference type="ARBA" id="ARBA00022723"/>
    </source>
</evidence>
<dbReference type="InterPro" id="IPR002386">
    <property type="entry name" value="Amicyanin/Pseudoazurin"/>
</dbReference>
<organism evidence="13 14">
    <name type="scientific">Halorussus limi</name>
    <dbReference type="NCBI Taxonomy" id="2938695"/>
    <lineage>
        <taxon>Archaea</taxon>
        <taxon>Methanobacteriati</taxon>
        <taxon>Methanobacteriota</taxon>
        <taxon>Stenosarchaea group</taxon>
        <taxon>Halobacteria</taxon>
        <taxon>Halobacteriales</taxon>
        <taxon>Haladaptataceae</taxon>
        <taxon>Halorussus</taxon>
    </lineage>
</organism>
<evidence type="ECO:0000313" key="13">
    <source>
        <dbReference type="EMBL" id="UPV76564.1"/>
    </source>
</evidence>
<dbReference type="KEGG" id="halx:M0R89_18705"/>
<evidence type="ECO:0000256" key="3">
    <source>
        <dbReference type="ARBA" id="ARBA00022448"/>
    </source>
</evidence>
<keyword evidence="13" id="KW-0614">Plasmid</keyword>
<dbReference type="EMBL" id="CP096660">
    <property type="protein sequence ID" value="UPV76564.1"/>
    <property type="molecule type" value="Genomic_DNA"/>
</dbReference>
<keyword evidence="6" id="KW-0249">Electron transport</keyword>
<dbReference type="PROSITE" id="PS51318">
    <property type="entry name" value="TAT"/>
    <property type="match status" value="1"/>
</dbReference>
<feature type="binding site" evidence="9">
    <location>
        <position position="291"/>
    </location>
    <ligand>
        <name>Cu cation</name>
        <dbReference type="ChEBI" id="CHEBI:23378"/>
    </ligand>
</feature>
<feature type="binding site" evidence="9">
    <location>
        <position position="283"/>
    </location>
    <ligand>
        <name>Cu cation</name>
        <dbReference type="ChEBI" id="CHEBI:23378"/>
    </ligand>
</feature>
<sequence length="354" mass="35566">MNSDNSRSGGAMDRRTFLKGAAGVAGVATVGAGAADPAKAQSPFGGWFDNVSNYDGVVDETGSSEVTIEVGAKGNNGNFAFGPAAVRVDPGTKVVWKWTGKGGSHNVTAEDGSFESEMSGEQGHTFSHKFQQKGVFKYACTPHKAMGMKGAVVVGTDAASGAASSSGASDGSSGESGGSGGSGGEKLGDWFGNVSNYDGVVDRTGESEVTVEVGAKGNNGNFAFGPAAVRVDPGTTVVWKWTGKGGSHNVVAEDGSFKSKTSGAQGHTFEQTFDETGLFKYACTPHKAMGMKGAVVVGSEAAPDAKAVQPSGTGSGSGSGGSDLGETFTLGVAGALVVGILGLPVAEVRKRRRE</sequence>